<feature type="region of interest" description="Disordered" evidence="1">
    <location>
        <begin position="17"/>
        <end position="37"/>
    </location>
</feature>
<reference evidence="3" key="1">
    <citation type="submission" date="2016-10" db="EMBL/GenBank/DDBJ databases">
        <authorList>
            <person name="Varghese N."/>
            <person name="Submissions S."/>
        </authorList>
    </citation>
    <scope>NUCLEOTIDE SEQUENCE [LARGE SCALE GENOMIC DNA]</scope>
    <source>
        <strain evidence="3">B48,IBRC-M 10115,DSM 25386,CECT 8001</strain>
    </source>
</reference>
<dbReference type="EMBL" id="FOBW01000008">
    <property type="protein sequence ID" value="SEN04260.1"/>
    <property type="molecule type" value="Genomic_DNA"/>
</dbReference>
<dbReference type="AlphaFoldDB" id="A0A1H8DAG7"/>
<dbReference type="Proteomes" id="UP000198553">
    <property type="component" value="Unassembled WGS sequence"/>
</dbReference>
<sequence length="37" mass="3935">MLREAGGKEVMASLLSECLKSERSGPNGEPARQTIGM</sequence>
<evidence type="ECO:0000313" key="3">
    <source>
        <dbReference type="Proteomes" id="UP000198553"/>
    </source>
</evidence>
<gene>
    <name evidence="2" type="ORF">SAMN05192533_108144</name>
</gene>
<dbReference type="STRING" id="930146.SAMN05192533_108144"/>
<evidence type="ECO:0000313" key="2">
    <source>
        <dbReference type="EMBL" id="SEN04260.1"/>
    </source>
</evidence>
<accession>A0A1H8DAG7</accession>
<organism evidence="2 3">
    <name type="scientific">Mesobacillus persicus</name>
    <dbReference type="NCBI Taxonomy" id="930146"/>
    <lineage>
        <taxon>Bacteria</taxon>
        <taxon>Bacillati</taxon>
        <taxon>Bacillota</taxon>
        <taxon>Bacilli</taxon>
        <taxon>Bacillales</taxon>
        <taxon>Bacillaceae</taxon>
        <taxon>Mesobacillus</taxon>
    </lineage>
</organism>
<name>A0A1H8DAG7_9BACI</name>
<protein>
    <submittedName>
        <fullName evidence="2">Uncharacterized protein</fullName>
    </submittedName>
</protein>
<proteinExistence type="predicted"/>
<keyword evidence="3" id="KW-1185">Reference proteome</keyword>
<evidence type="ECO:0000256" key="1">
    <source>
        <dbReference type="SAM" id="MobiDB-lite"/>
    </source>
</evidence>